<dbReference type="GO" id="GO:0085034">
    <property type="term" value="P:symbiont-mediated suppression of host NF-kappaB cascade"/>
    <property type="evidence" value="ECO:0007669"/>
    <property type="project" value="UniProtKB-KW"/>
</dbReference>
<dbReference type="SMART" id="SM00248">
    <property type="entry name" value="ANK"/>
    <property type="match status" value="4"/>
</dbReference>
<dbReference type="PROSITE" id="PS50297">
    <property type="entry name" value="ANK_REP_REGION"/>
    <property type="match status" value="1"/>
</dbReference>
<evidence type="ECO:0000256" key="3">
    <source>
        <dbReference type="ARBA" id="ARBA00022863"/>
    </source>
</evidence>
<protein>
    <submittedName>
        <fullName evidence="5">Wsv199-like protein</fullName>
    </submittedName>
</protein>
<evidence type="ECO:0000313" key="5">
    <source>
        <dbReference type="EMBL" id="BDT62453.1"/>
    </source>
</evidence>
<dbReference type="PANTHER" id="PTHR24198">
    <property type="entry name" value="ANKYRIN REPEAT AND PROTEIN KINASE DOMAIN-CONTAINING PROTEIN"/>
    <property type="match status" value="1"/>
</dbReference>
<evidence type="ECO:0000256" key="4">
    <source>
        <dbReference type="ARBA" id="ARBA00023043"/>
    </source>
</evidence>
<dbReference type="Pfam" id="PF12796">
    <property type="entry name" value="Ank_2"/>
    <property type="match status" value="1"/>
</dbReference>
<evidence type="ECO:0000256" key="2">
    <source>
        <dbReference type="ARBA" id="ARBA00022737"/>
    </source>
</evidence>
<organism evidence="5">
    <name type="scientific">Melicertus latisulcatus pemonivirus</name>
    <dbReference type="NCBI Taxonomy" id="2984278"/>
    <lineage>
        <taxon>Viruses</taxon>
        <taxon>Viruses incertae sedis</taxon>
        <taxon>Naldaviricetes</taxon>
        <taxon>Nimaviridae</taxon>
    </lineage>
</organism>
<dbReference type="InterPro" id="IPR002110">
    <property type="entry name" value="Ankyrin_rpt"/>
</dbReference>
<dbReference type="EMBL" id="LC738875">
    <property type="protein sequence ID" value="BDT62453.1"/>
    <property type="molecule type" value="Genomic_DNA"/>
</dbReference>
<keyword evidence="1" id="KW-0945">Host-virus interaction</keyword>
<reference evidence="5" key="1">
    <citation type="submission" date="2022-10" db="EMBL/GenBank/DDBJ databases">
        <title>Genome sequences of endogenous nimaviruses in decapod crustaceans.</title>
        <authorList>
            <person name="Kawato S."/>
            <person name="Nozaki R."/>
            <person name="Kondo H."/>
            <person name="Hirono I."/>
        </authorList>
    </citation>
    <scope>NUCLEOTIDE SEQUENCE</scope>
    <source>
        <strain evidence="5">Okinawa2016</strain>
    </source>
</reference>
<keyword evidence="4" id="KW-0040">ANK repeat</keyword>
<evidence type="ECO:0000256" key="1">
    <source>
        <dbReference type="ARBA" id="ARBA00022581"/>
    </source>
</evidence>
<dbReference type="PROSITE" id="PS50088">
    <property type="entry name" value="ANK_REPEAT"/>
    <property type="match status" value="1"/>
</dbReference>
<accession>A0A9C7BHY9</accession>
<dbReference type="Gene3D" id="1.25.40.20">
    <property type="entry name" value="Ankyrin repeat-containing domain"/>
    <property type="match status" value="1"/>
</dbReference>
<keyword evidence="2" id="KW-0677">Repeat</keyword>
<dbReference type="PANTHER" id="PTHR24198:SF165">
    <property type="entry name" value="ANKYRIN REPEAT-CONTAINING PROTEIN-RELATED"/>
    <property type="match status" value="1"/>
</dbReference>
<proteinExistence type="predicted"/>
<dbReference type="InterPro" id="IPR036770">
    <property type="entry name" value="Ankyrin_rpt-contain_sf"/>
</dbReference>
<keyword evidence="3" id="KW-1100">Inhibition of host NF-kappa-B by virus</keyword>
<sequence>MTRDRSLPECQHEWNNAKDDEKLHYLFNRFRDSILAAAENQWEYLENLCLPEMLEFVRDICEWVVQQGSNMPFSYYKLNSDMVDREGKSVLLMGINMARVMSQEMAETFMVDIVRRFCKKTLGVRNNINHMNNFVLAFHYFSPKVLSLIYSRLLSDNRRPPPLVLEYLSHTYTGDIEEERRWNGGGGGGIRTFDSLDLSSELFKEVMVQQISPMMEINDPPFLIAVLVLQRIIRNGGPVVGRFLLAATHDYNFEDVHQAVTTGRIDINSCFLDKDTGTPFLLFLGHLSERNFRRVLKTWLPLISDEYDVATKTLEILIERMEFNGCIPTDISMKRESLGNPNRSWTSENWILITKYADESVYASMSVAMTAIYINNMDILRHIIRHYAYTHSELKALVTYAADNPMAIRELTLLHEWLAKVPVTPDGKSILHYAISDRLPNFTESLAVHSIRKNLNILDVNGKTPLMVACLEGRKAYFNDLLNAGARVDVISEDGQTVFHCLADSYKGEEQLNDLIRWKKSNPTTALPRIEIRQRRDNLTALQLALLKNRIEVAKSLMVHFGATASTLYGRSSAINTADMMLLRRNDAAVEAISECQNIHPSIVRIMYACVDGKLDKPRRGYVWTLFRQHNAFPMMNRKTALEYLKRVGKEAADGKTTLDVEFTKNVVVRREIHGTRQFLSNSNSPFILPDRPKKPLPGEKAIIIRPHALTQPSQSRPTLEKRIIFNFKGKPFTSREYRVRGKWISESHLT</sequence>
<name>A0A9C7BHY9_9VIRU</name>
<dbReference type="SUPFAM" id="SSF48403">
    <property type="entry name" value="Ankyrin repeat"/>
    <property type="match status" value="1"/>
</dbReference>